<keyword evidence="4" id="KW-0699">rRNA-binding</keyword>
<keyword evidence="6 10" id="KW-0689">Ribosomal protein</keyword>
<comment type="caution">
    <text evidence="11">The sequence shown here is derived from an EMBL/GenBank/DDBJ whole genome shotgun (WGS) entry which is preliminary data.</text>
</comment>
<dbReference type="Gene3D" id="3.30.860.10">
    <property type="entry name" value="30s Ribosomal Protein S19, Chain A"/>
    <property type="match status" value="1"/>
</dbReference>
<accession>A0A9Q0G1J7</accession>
<dbReference type="PANTHER" id="PTHR11880">
    <property type="entry name" value="RIBOSOMAL PROTEIN S19P FAMILY MEMBER"/>
    <property type="match status" value="1"/>
</dbReference>
<evidence type="ECO:0000256" key="3">
    <source>
        <dbReference type="ARBA" id="ARBA00022640"/>
    </source>
</evidence>
<dbReference type="GO" id="GO:0005763">
    <property type="term" value="C:mitochondrial small ribosomal subunit"/>
    <property type="evidence" value="ECO:0007669"/>
    <property type="project" value="TreeGrafter"/>
</dbReference>
<evidence type="ECO:0000256" key="6">
    <source>
        <dbReference type="ARBA" id="ARBA00022980"/>
    </source>
</evidence>
<dbReference type="PRINTS" id="PR00975">
    <property type="entry name" value="RIBOSOMALS19"/>
</dbReference>
<dbReference type="Pfam" id="PF00203">
    <property type="entry name" value="Ribosomal_S19"/>
    <property type="match status" value="1"/>
</dbReference>
<dbReference type="InterPro" id="IPR023575">
    <property type="entry name" value="Ribosomal_uS19_SF"/>
</dbReference>
<organism evidence="11 12">
    <name type="scientific">Turnera subulata</name>
    <dbReference type="NCBI Taxonomy" id="218843"/>
    <lineage>
        <taxon>Eukaryota</taxon>
        <taxon>Viridiplantae</taxon>
        <taxon>Streptophyta</taxon>
        <taxon>Embryophyta</taxon>
        <taxon>Tracheophyta</taxon>
        <taxon>Spermatophyta</taxon>
        <taxon>Magnoliopsida</taxon>
        <taxon>eudicotyledons</taxon>
        <taxon>Gunneridae</taxon>
        <taxon>Pentapetalae</taxon>
        <taxon>rosids</taxon>
        <taxon>fabids</taxon>
        <taxon>Malpighiales</taxon>
        <taxon>Passifloraceae</taxon>
        <taxon>Turnera</taxon>
    </lineage>
</organism>
<keyword evidence="5" id="KW-0694">RNA-binding</keyword>
<keyword evidence="3" id="KW-0934">Plastid</keyword>
<dbReference type="GO" id="GO:0003735">
    <property type="term" value="F:structural constituent of ribosome"/>
    <property type="evidence" value="ECO:0007669"/>
    <property type="project" value="InterPro"/>
</dbReference>
<reference evidence="11" key="2">
    <citation type="journal article" date="2023" name="Plants (Basel)">
        <title>Annotation of the Turnera subulata (Passifloraceae) Draft Genome Reveals the S-Locus Evolved after the Divergence of Turneroideae from Passifloroideae in a Stepwise Manner.</title>
        <authorList>
            <person name="Henning P.M."/>
            <person name="Roalson E.H."/>
            <person name="Mir W."/>
            <person name="McCubbin A.G."/>
            <person name="Shore J.S."/>
        </authorList>
    </citation>
    <scope>NUCLEOTIDE SEQUENCE</scope>
    <source>
        <strain evidence="11">F60SS</strain>
    </source>
</reference>
<evidence type="ECO:0000256" key="9">
    <source>
        <dbReference type="ARBA" id="ARBA00035495"/>
    </source>
</evidence>
<dbReference type="EMBL" id="JAKUCV010003040">
    <property type="protein sequence ID" value="KAJ4840457.1"/>
    <property type="molecule type" value="Genomic_DNA"/>
</dbReference>
<dbReference type="GO" id="GO:0006412">
    <property type="term" value="P:translation"/>
    <property type="evidence" value="ECO:0007669"/>
    <property type="project" value="InterPro"/>
</dbReference>
<dbReference type="Proteomes" id="UP001141552">
    <property type="component" value="Unassembled WGS sequence"/>
</dbReference>
<evidence type="ECO:0000256" key="7">
    <source>
        <dbReference type="ARBA" id="ARBA00023274"/>
    </source>
</evidence>
<dbReference type="InterPro" id="IPR005732">
    <property type="entry name" value="Ribosomal_uS19_bac-type"/>
</dbReference>
<dbReference type="AlphaFoldDB" id="A0A9Q0G1J7"/>
<dbReference type="OrthoDB" id="2043at2759"/>
<dbReference type="GO" id="GO:0019843">
    <property type="term" value="F:rRNA binding"/>
    <property type="evidence" value="ECO:0007669"/>
    <property type="project" value="UniProtKB-KW"/>
</dbReference>
<comment type="subcellular location">
    <subcellularLocation>
        <location evidence="1">Plastid</location>
    </subcellularLocation>
</comment>
<dbReference type="PANTHER" id="PTHR11880:SF8">
    <property type="entry name" value="SMALL RIBOSOMAL SUBUNIT PROTEIN US19M"/>
    <property type="match status" value="1"/>
</dbReference>
<protein>
    <recommendedName>
        <fullName evidence="8">Small ribosomal subunit protein uS19c</fullName>
    </recommendedName>
    <alternativeName>
        <fullName evidence="9">30S ribosomal protein S19, chloroplastic</fullName>
    </alternativeName>
</protein>
<evidence type="ECO:0000256" key="4">
    <source>
        <dbReference type="ARBA" id="ARBA00022730"/>
    </source>
</evidence>
<evidence type="ECO:0000256" key="8">
    <source>
        <dbReference type="ARBA" id="ARBA00035253"/>
    </source>
</evidence>
<evidence type="ECO:0000256" key="1">
    <source>
        <dbReference type="ARBA" id="ARBA00004474"/>
    </source>
</evidence>
<comment type="similarity">
    <text evidence="2 10">Belongs to the universal ribosomal protein uS19 family.</text>
</comment>
<dbReference type="SUPFAM" id="SSF54570">
    <property type="entry name" value="Ribosomal protein S19"/>
    <property type="match status" value="1"/>
</dbReference>
<keyword evidence="7 10" id="KW-0687">Ribonucleoprotein</keyword>
<evidence type="ECO:0000256" key="10">
    <source>
        <dbReference type="RuleBase" id="RU003485"/>
    </source>
</evidence>
<evidence type="ECO:0000313" key="12">
    <source>
        <dbReference type="Proteomes" id="UP001141552"/>
    </source>
</evidence>
<dbReference type="GO" id="GO:0000028">
    <property type="term" value="P:ribosomal small subunit assembly"/>
    <property type="evidence" value="ECO:0007669"/>
    <property type="project" value="TreeGrafter"/>
</dbReference>
<dbReference type="PIRSF" id="PIRSF002144">
    <property type="entry name" value="Ribosomal_S19"/>
    <property type="match status" value="1"/>
</dbReference>
<evidence type="ECO:0000256" key="5">
    <source>
        <dbReference type="ARBA" id="ARBA00022884"/>
    </source>
</evidence>
<dbReference type="HAMAP" id="MF_00531">
    <property type="entry name" value="Ribosomal_uS19"/>
    <property type="match status" value="1"/>
</dbReference>
<evidence type="ECO:0000256" key="2">
    <source>
        <dbReference type="ARBA" id="ARBA00007345"/>
    </source>
</evidence>
<sequence>MTRSLKKNPFVTNDLLRKINKLNEKEEKKLIITWSRACTIIPTMIGNTIAIHDEKENLPVYISDYMVEHKLREFSPTLNVLEHPEKAKKKDKKSRRR</sequence>
<proteinExistence type="inferred from homology"/>
<name>A0A9Q0G1J7_9ROSI</name>
<dbReference type="FunFam" id="3.30.860.10:FF:000001">
    <property type="entry name" value="30S ribosomal protein S19"/>
    <property type="match status" value="1"/>
</dbReference>
<reference evidence="11" key="1">
    <citation type="submission" date="2022-02" db="EMBL/GenBank/DDBJ databases">
        <authorList>
            <person name="Henning P.M."/>
            <person name="McCubbin A.G."/>
            <person name="Shore J.S."/>
        </authorList>
    </citation>
    <scope>NUCLEOTIDE SEQUENCE</scope>
    <source>
        <strain evidence="11">F60SS</strain>
        <tissue evidence="11">Leaves</tissue>
    </source>
</reference>
<evidence type="ECO:0000313" key="11">
    <source>
        <dbReference type="EMBL" id="KAJ4840457.1"/>
    </source>
</evidence>
<dbReference type="NCBIfam" id="TIGR01050">
    <property type="entry name" value="rpsS_bact"/>
    <property type="match status" value="1"/>
</dbReference>
<gene>
    <name evidence="11" type="primary">RPS19_3</name>
    <name evidence="11" type="ORF">Tsubulata_023027</name>
</gene>
<dbReference type="GO" id="GO:0009536">
    <property type="term" value="C:plastid"/>
    <property type="evidence" value="ECO:0007669"/>
    <property type="project" value="UniProtKB-SubCell"/>
</dbReference>
<keyword evidence="12" id="KW-1185">Reference proteome</keyword>
<dbReference type="InterPro" id="IPR002222">
    <property type="entry name" value="Ribosomal_uS19"/>
</dbReference>